<evidence type="ECO:0000313" key="4">
    <source>
        <dbReference type="Proteomes" id="UP001159405"/>
    </source>
</evidence>
<keyword evidence="4" id="KW-1185">Reference proteome</keyword>
<evidence type="ECO:0000313" key="3">
    <source>
        <dbReference type="EMBL" id="CAH3147748.1"/>
    </source>
</evidence>
<evidence type="ECO:0000256" key="2">
    <source>
        <dbReference type="SAM" id="MobiDB-lite"/>
    </source>
</evidence>
<reference evidence="3 4" key="1">
    <citation type="submission" date="2022-05" db="EMBL/GenBank/DDBJ databases">
        <authorList>
            <consortium name="Genoscope - CEA"/>
            <person name="William W."/>
        </authorList>
    </citation>
    <scope>NUCLEOTIDE SEQUENCE [LARGE SCALE GENOMIC DNA]</scope>
</reference>
<evidence type="ECO:0000256" key="1">
    <source>
        <dbReference type="SAM" id="Coils"/>
    </source>
</evidence>
<keyword evidence="1" id="KW-0175">Coiled coil</keyword>
<comment type="caution">
    <text evidence="3">The sequence shown here is derived from an EMBL/GenBank/DDBJ whole genome shotgun (WGS) entry which is preliminary data.</text>
</comment>
<organism evidence="3 4">
    <name type="scientific">Porites lobata</name>
    <dbReference type="NCBI Taxonomy" id="104759"/>
    <lineage>
        <taxon>Eukaryota</taxon>
        <taxon>Metazoa</taxon>
        <taxon>Cnidaria</taxon>
        <taxon>Anthozoa</taxon>
        <taxon>Hexacorallia</taxon>
        <taxon>Scleractinia</taxon>
        <taxon>Fungiina</taxon>
        <taxon>Poritidae</taxon>
        <taxon>Porites</taxon>
    </lineage>
</organism>
<sequence>MQKLGGKHKRGARGSVEEEEPSTLKRANMAECQEEEAAELVEATNEAINAEGEPSNAELREMLVDIQINTATILRENKTIRSEMTDLKRTIQHQTDDITALKSSLEHITKQYNEVERGLVAARKKIQEQEEEIGELYDLQDKLEQYTRKNSIEIHGVPESAYTETEDVVLKLAEALDVSVEPKDIEICHKLNRKGNKPIIVKFISHKVKTNLYRARAKLKNVRVSNIFPQCSSSTLVQADRIFLNQNLTSYRKKIMNRANEMRRNDELLSVWSMDGSIYVKTSPQDFLQNLNNCLIDKSEISTLIVGGDWNCTLSKIDKIGGTI</sequence>
<dbReference type="Proteomes" id="UP001159405">
    <property type="component" value="Unassembled WGS sequence"/>
</dbReference>
<feature type="coiled-coil region" evidence="1">
    <location>
        <begin position="105"/>
        <end position="146"/>
    </location>
</feature>
<name>A0ABN8PSC4_9CNID</name>
<dbReference type="Gene3D" id="3.30.70.1820">
    <property type="entry name" value="L1 transposable element, RRM domain"/>
    <property type="match status" value="1"/>
</dbReference>
<feature type="compositionally biased region" description="Basic residues" evidence="2">
    <location>
        <begin position="1"/>
        <end position="12"/>
    </location>
</feature>
<protein>
    <submittedName>
        <fullName evidence="3">Uncharacterized protein</fullName>
    </submittedName>
</protein>
<accession>A0ABN8PSC4</accession>
<proteinExistence type="predicted"/>
<dbReference type="EMBL" id="CALNXK010000082">
    <property type="protein sequence ID" value="CAH3147748.1"/>
    <property type="molecule type" value="Genomic_DNA"/>
</dbReference>
<gene>
    <name evidence="3" type="ORF">PLOB_00046274</name>
</gene>
<feature type="region of interest" description="Disordered" evidence="2">
    <location>
        <begin position="1"/>
        <end position="37"/>
    </location>
</feature>